<dbReference type="Proteomes" id="UP001214628">
    <property type="component" value="Chromosome 1"/>
</dbReference>
<feature type="compositionally biased region" description="Polar residues" evidence="6">
    <location>
        <begin position="181"/>
        <end position="201"/>
    </location>
</feature>
<keyword evidence="4" id="KW-0539">Nucleus</keyword>
<feature type="compositionally biased region" description="Polar residues" evidence="6">
    <location>
        <begin position="9"/>
        <end position="23"/>
    </location>
</feature>
<dbReference type="PANTHER" id="PTHR13000:SF0">
    <property type="entry name" value="NUCLEOPORIN P54"/>
    <property type="match status" value="1"/>
</dbReference>
<evidence type="ECO:0000256" key="6">
    <source>
        <dbReference type="SAM" id="MobiDB-lite"/>
    </source>
</evidence>
<evidence type="ECO:0000313" key="8">
    <source>
        <dbReference type="EMBL" id="WFD42234.1"/>
    </source>
</evidence>
<dbReference type="GO" id="GO:0036228">
    <property type="term" value="P:protein localization to nuclear inner membrane"/>
    <property type="evidence" value="ECO:0007669"/>
    <property type="project" value="TreeGrafter"/>
</dbReference>
<dbReference type="InterPro" id="IPR025574">
    <property type="entry name" value="Nucleoporin_FG_rpt"/>
</dbReference>
<reference evidence="8" key="1">
    <citation type="submission" date="2023-02" db="EMBL/GenBank/DDBJ databases">
        <title>Mating type loci evolution in Malassezia.</title>
        <authorList>
            <person name="Coelho M.A."/>
        </authorList>
    </citation>
    <scope>NUCLEOTIDE SEQUENCE</scope>
    <source>
        <strain evidence="8">CBS 14136</strain>
    </source>
</reference>
<keyword evidence="2" id="KW-0813">Transport</keyword>
<gene>
    <name evidence="8" type="ORF">MPSI1_000875</name>
</gene>
<feature type="compositionally biased region" description="Low complexity" evidence="6">
    <location>
        <begin position="120"/>
        <end position="152"/>
    </location>
</feature>
<accession>A0AAF0F8A1</accession>
<feature type="compositionally biased region" description="Low complexity" evidence="6">
    <location>
        <begin position="25"/>
        <end position="43"/>
    </location>
</feature>
<evidence type="ECO:0000256" key="3">
    <source>
        <dbReference type="ARBA" id="ARBA00023132"/>
    </source>
</evidence>
<evidence type="ECO:0000256" key="2">
    <source>
        <dbReference type="ARBA" id="ARBA00022448"/>
    </source>
</evidence>
<evidence type="ECO:0000259" key="7">
    <source>
        <dbReference type="Pfam" id="PF13874"/>
    </source>
</evidence>
<keyword evidence="3" id="KW-0653">Protein transport</keyword>
<proteinExistence type="predicted"/>
<evidence type="ECO:0000256" key="4">
    <source>
        <dbReference type="ARBA" id="ARBA00023242"/>
    </source>
</evidence>
<keyword evidence="3" id="KW-0811">Translocation</keyword>
<feature type="compositionally biased region" description="Polar residues" evidence="6">
    <location>
        <begin position="81"/>
        <end position="119"/>
    </location>
</feature>
<feature type="region of interest" description="Disordered" evidence="6">
    <location>
        <begin position="1"/>
        <end position="243"/>
    </location>
</feature>
<dbReference type="Pfam" id="PF13874">
    <property type="entry name" value="Nup54"/>
    <property type="match status" value="1"/>
</dbReference>
<keyword evidence="3" id="KW-0509">mRNA transport</keyword>
<keyword evidence="3" id="KW-0906">Nuclear pore complex</keyword>
<dbReference type="PANTHER" id="PTHR13000">
    <property type="entry name" value="NUCLEOPORIN P54"/>
    <property type="match status" value="1"/>
</dbReference>
<protein>
    <recommendedName>
        <fullName evidence="7">Nucleoporin Nup54 alpha-helical domain-containing protein</fullName>
    </recommendedName>
</protein>
<dbReference type="Pfam" id="PF13634">
    <property type="entry name" value="Nucleoporin_FG"/>
    <property type="match status" value="1"/>
</dbReference>
<dbReference type="GO" id="GO:0006999">
    <property type="term" value="P:nuclear pore organization"/>
    <property type="evidence" value="ECO:0007669"/>
    <property type="project" value="TreeGrafter"/>
</dbReference>
<dbReference type="InterPro" id="IPR024864">
    <property type="entry name" value="Nup54/Nup57/Nup44"/>
</dbReference>
<evidence type="ECO:0000256" key="1">
    <source>
        <dbReference type="ARBA" id="ARBA00004567"/>
    </source>
</evidence>
<feature type="compositionally biased region" description="Low complexity" evidence="6">
    <location>
        <begin position="202"/>
        <end position="243"/>
    </location>
</feature>
<feature type="compositionally biased region" description="Polar residues" evidence="6">
    <location>
        <begin position="153"/>
        <end position="168"/>
    </location>
</feature>
<keyword evidence="5" id="KW-0175">Coiled coil</keyword>
<feature type="domain" description="Nucleoporin Nup54 alpha-helical" evidence="7">
    <location>
        <begin position="308"/>
        <end position="456"/>
    </location>
</feature>
<dbReference type="AlphaFoldDB" id="A0AAF0F8A1"/>
<organism evidence="8 9">
    <name type="scientific">Malassezia psittaci</name>
    <dbReference type="NCBI Taxonomy" id="1821823"/>
    <lineage>
        <taxon>Eukaryota</taxon>
        <taxon>Fungi</taxon>
        <taxon>Dikarya</taxon>
        <taxon>Basidiomycota</taxon>
        <taxon>Ustilaginomycotina</taxon>
        <taxon>Malasseziomycetes</taxon>
        <taxon>Malasseziales</taxon>
        <taxon>Malasseziaceae</taxon>
        <taxon>Malassezia</taxon>
    </lineage>
</organism>
<evidence type="ECO:0000313" key="9">
    <source>
        <dbReference type="Proteomes" id="UP001214628"/>
    </source>
</evidence>
<feature type="compositionally biased region" description="Low complexity" evidence="6">
    <location>
        <begin position="169"/>
        <end position="180"/>
    </location>
</feature>
<feature type="compositionally biased region" description="Low complexity" evidence="6">
    <location>
        <begin position="68"/>
        <end position="80"/>
    </location>
</feature>
<evidence type="ECO:0000256" key="5">
    <source>
        <dbReference type="SAM" id="Coils"/>
    </source>
</evidence>
<comment type="subcellular location">
    <subcellularLocation>
        <location evidence="1">Nucleus</location>
        <location evidence="1">Nuclear pore complex</location>
    </subcellularLocation>
</comment>
<keyword evidence="9" id="KW-1185">Reference proteome</keyword>
<dbReference type="GO" id="GO:0006607">
    <property type="term" value="P:NLS-bearing protein import into nucleus"/>
    <property type="evidence" value="ECO:0007669"/>
    <property type="project" value="TreeGrafter"/>
</dbReference>
<feature type="coiled-coil region" evidence="5">
    <location>
        <begin position="341"/>
        <end position="368"/>
    </location>
</feature>
<sequence length="533" mass="56434">MAFSFGKPTGSSTTPNSAGNTGVASLGQSSSQPWQSGQSNFSFGSGGTGGLFGAKQPESAPTTGMFGQTAPATQPTQAAQSSGMFGQNTPAQSNNPSNTSLFGQSTTNTQYGQKSNLFGQSAPSSSQQPQSTSLFGQAPQTQQQNQPGLFGQSANQPKQQNQPSSLFGQSSTQPMSSSTSNLFGQPSNTNMQSSSFFGQNKSQAGPSSSSQPGMFSSQGPAQSQSGLFGQSGGTTSSMAAAPAPSSATNVFDAKLGAPLNTQLEQIRASWDTSNLASCQFQQYLYNRASDVQALQQLTQRRPDAVGPMHDALWTKALQENPDPERLYPVLAVGFSDLRSRVQAQESEAARQHAKLAELAKQMGALQQKHDLSNTIRAQTAMLTQSRIHQRLLALVKDCPHLLPALRSQGPTTSDDQLLATFENCEMQLNGTNDAMSGSAPEQMLLRAQINELWAQIGVVRAKREALASQGRVDSGNTEWAVVDEASFEELTSILASLQQGLLHLINTLSNDSRALNMVCEGLTGVPLIGIRNR</sequence>
<dbReference type="EMBL" id="CP118375">
    <property type="protein sequence ID" value="WFD42234.1"/>
    <property type="molecule type" value="Genomic_DNA"/>
</dbReference>
<dbReference type="GO" id="GO:0017056">
    <property type="term" value="F:structural constituent of nuclear pore"/>
    <property type="evidence" value="ECO:0007669"/>
    <property type="project" value="TreeGrafter"/>
</dbReference>
<name>A0AAF0F8A1_9BASI</name>
<dbReference type="InterPro" id="IPR025712">
    <property type="entry name" value="Nup54_alpha-helical_dom"/>
</dbReference>
<dbReference type="GO" id="GO:0044613">
    <property type="term" value="C:nuclear pore central transport channel"/>
    <property type="evidence" value="ECO:0007669"/>
    <property type="project" value="TreeGrafter"/>
</dbReference>